<reference evidence="2 3" key="1">
    <citation type="submission" date="2017-08" db="EMBL/GenBank/DDBJ databases">
        <title>Infants hospitalized years apart are colonized by the same room-sourced microbial strains.</title>
        <authorList>
            <person name="Brooks B."/>
            <person name="Olm M.R."/>
            <person name="Firek B.A."/>
            <person name="Baker R."/>
            <person name="Thomas B.C."/>
            <person name="Morowitz M.J."/>
            <person name="Banfield J.F."/>
        </authorList>
    </citation>
    <scope>NUCLEOTIDE SEQUENCE [LARGE SCALE GENOMIC DNA]</scope>
    <source>
        <strain evidence="2">S2_005_002_R2_29</strain>
    </source>
</reference>
<organism evidence="2 3">
    <name type="scientific">Micavibrio aeruginosavorus</name>
    <dbReference type="NCBI Taxonomy" id="349221"/>
    <lineage>
        <taxon>Bacteria</taxon>
        <taxon>Pseudomonadati</taxon>
        <taxon>Bdellovibrionota</taxon>
        <taxon>Bdellovibrionia</taxon>
        <taxon>Bdellovibrionales</taxon>
        <taxon>Pseudobdellovibrionaceae</taxon>
        <taxon>Micavibrio</taxon>
    </lineage>
</organism>
<dbReference type="Proteomes" id="UP000249417">
    <property type="component" value="Unassembled WGS sequence"/>
</dbReference>
<evidence type="ECO:0000313" key="2">
    <source>
        <dbReference type="EMBL" id="PZQ46938.1"/>
    </source>
</evidence>
<dbReference type="AlphaFoldDB" id="A0A2W5N2R9"/>
<proteinExistence type="predicted"/>
<feature type="non-terminal residue" evidence="2">
    <location>
        <position position="1"/>
    </location>
</feature>
<accession>A0A2W5N2R9</accession>
<sequence>SMSDLEKLPEEDSGKKVAMAPPTGLSQKPMMNGTPLPEQAAQPEKQKSALSRVFESNMKRTYGANRLDSVTKDMGSFGYMTD</sequence>
<feature type="region of interest" description="Disordered" evidence="1">
    <location>
        <begin position="1"/>
        <end position="48"/>
    </location>
</feature>
<dbReference type="EMBL" id="QFQB01000019">
    <property type="protein sequence ID" value="PZQ46938.1"/>
    <property type="molecule type" value="Genomic_DNA"/>
</dbReference>
<evidence type="ECO:0000313" key="3">
    <source>
        <dbReference type="Proteomes" id="UP000249417"/>
    </source>
</evidence>
<comment type="caution">
    <text evidence="2">The sequence shown here is derived from an EMBL/GenBank/DDBJ whole genome shotgun (WGS) entry which is preliminary data.</text>
</comment>
<name>A0A2W5N2R9_9BACT</name>
<evidence type="ECO:0000256" key="1">
    <source>
        <dbReference type="SAM" id="MobiDB-lite"/>
    </source>
</evidence>
<feature type="compositionally biased region" description="Basic and acidic residues" evidence="1">
    <location>
        <begin position="1"/>
        <end position="15"/>
    </location>
</feature>
<protein>
    <submittedName>
        <fullName evidence="2">Uncharacterized protein</fullName>
    </submittedName>
</protein>
<gene>
    <name evidence="2" type="ORF">DI551_04085</name>
</gene>